<dbReference type="OrthoDB" id="5171643at2"/>
<organism evidence="3 4">
    <name type="scientific">Bordetella genomosp. 5</name>
    <dbReference type="NCBI Taxonomy" id="1395608"/>
    <lineage>
        <taxon>Bacteria</taxon>
        <taxon>Pseudomonadati</taxon>
        <taxon>Pseudomonadota</taxon>
        <taxon>Betaproteobacteria</taxon>
        <taxon>Burkholderiales</taxon>
        <taxon>Alcaligenaceae</taxon>
        <taxon>Bordetella</taxon>
    </lineage>
</organism>
<feature type="signal peptide" evidence="2">
    <location>
        <begin position="1"/>
        <end position="20"/>
    </location>
</feature>
<keyword evidence="4" id="KW-1185">Reference proteome</keyword>
<dbReference type="RefSeq" id="WP_094804612.1">
    <property type="nucleotide sequence ID" value="NZ_NEVP01000017.1"/>
</dbReference>
<name>A0A261SZE3_9BORD</name>
<comment type="similarity">
    <text evidence="1">Belongs to the UPF0065 (bug) family.</text>
</comment>
<dbReference type="PANTHER" id="PTHR42928">
    <property type="entry name" value="TRICARBOXYLATE-BINDING PROTEIN"/>
    <property type="match status" value="1"/>
</dbReference>
<evidence type="ECO:0000313" key="3">
    <source>
        <dbReference type="EMBL" id="OZI42748.1"/>
    </source>
</evidence>
<dbReference type="Gene3D" id="3.40.190.10">
    <property type="entry name" value="Periplasmic binding protein-like II"/>
    <property type="match status" value="1"/>
</dbReference>
<dbReference type="Pfam" id="PF03401">
    <property type="entry name" value="TctC"/>
    <property type="match status" value="1"/>
</dbReference>
<dbReference type="EMBL" id="NEVP01000017">
    <property type="protein sequence ID" value="OZI42748.1"/>
    <property type="molecule type" value="Genomic_DNA"/>
</dbReference>
<comment type="caution">
    <text evidence="3">The sequence shown here is derived from an EMBL/GenBank/DDBJ whole genome shotgun (WGS) entry which is preliminary data.</text>
</comment>
<protein>
    <submittedName>
        <fullName evidence="3">ABC transporter substrate-binding protein</fullName>
    </submittedName>
</protein>
<accession>A0A261SZE3</accession>
<dbReference type="PANTHER" id="PTHR42928:SF5">
    <property type="entry name" value="BLR1237 PROTEIN"/>
    <property type="match status" value="1"/>
</dbReference>
<dbReference type="CDD" id="cd13578">
    <property type="entry name" value="PBP2_Bug27"/>
    <property type="match status" value="1"/>
</dbReference>
<dbReference type="InterPro" id="IPR042100">
    <property type="entry name" value="Bug_dom1"/>
</dbReference>
<dbReference type="AlphaFoldDB" id="A0A261SZE3"/>
<dbReference type="SUPFAM" id="SSF53850">
    <property type="entry name" value="Periplasmic binding protein-like II"/>
    <property type="match status" value="1"/>
</dbReference>
<sequence>MKKVIVAMAFCGALAATAQAQSYPTRPIDVVVPFAPGGTVNLTARLFATRMAEKLGQPVIVDNKPGAGGNIGAAYAAKAAPDGHTLLYATMGNQVIQPLLSKNLPYSPSRDFVPIALFATVPNVLAVSADTPARSIEELVAYARANPGKLNMGSAGIGSVNHMLGELFMYRAGVEFAHVPYKGAGPAAADLLSGQIQVLFVNLPTVQAYMKSGKIRILGVASAERSPAIPDVPTFAQAGVSGAETESWSALMAPAATPPAVVQKLQDTVLAIAREPAMGNLLAEQGARPLPGDSAELKALIESDTRRWADVIEHARIQLD</sequence>
<proteinExistence type="inferred from homology"/>
<gene>
    <name evidence="3" type="ORF">CAL25_23910</name>
</gene>
<feature type="chain" id="PRO_5012040118" evidence="2">
    <location>
        <begin position="21"/>
        <end position="320"/>
    </location>
</feature>
<dbReference type="Proteomes" id="UP000216913">
    <property type="component" value="Unassembled WGS sequence"/>
</dbReference>
<evidence type="ECO:0000256" key="1">
    <source>
        <dbReference type="ARBA" id="ARBA00006987"/>
    </source>
</evidence>
<evidence type="ECO:0000256" key="2">
    <source>
        <dbReference type="SAM" id="SignalP"/>
    </source>
</evidence>
<dbReference type="Gene3D" id="3.40.190.150">
    <property type="entry name" value="Bordetella uptake gene, domain 1"/>
    <property type="match status" value="1"/>
</dbReference>
<dbReference type="InterPro" id="IPR005064">
    <property type="entry name" value="BUG"/>
</dbReference>
<reference evidence="3 4" key="1">
    <citation type="submission" date="2017-05" db="EMBL/GenBank/DDBJ databases">
        <title>Complete and WGS of Bordetella genogroups.</title>
        <authorList>
            <person name="Spilker T."/>
            <person name="LiPuma J."/>
        </authorList>
    </citation>
    <scope>NUCLEOTIDE SEQUENCE [LARGE SCALE GENOMIC DNA]</scope>
    <source>
        <strain evidence="3 4">AU10456</strain>
    </source>
</reference>
<dbReference type="PIRSF" id="PIRSF017082">
    <property type="entry name" value="YflP"/>
    <property type="match status" value="1"/>
</dbReference>
<evidence type="ECO:0000313" key="4">
    <source>
        <dbReference type="Proteomes" id="UP000216913"/>
    </source>
</evidence>
<keyword evidence="2" id="KW-0732">Signal</keyword>